<feature type="region of interest" description="Disordered" evidence="1">
    <location>
        <begin position="97"/>
        <end position="126"/>
    </location>
</feature>
<protein>
    <submittedName>
        <fullName evidence="2">Uncharacterized protein</fullName>
    </submittedName>
</protein>
<feature type="compositionally biased region" description="Basic and acidic residues" evidence="1">
    <location>
        <begin position="100"/>
        <end position="109"/>
    </location>
</feature>
<organism evidence="2">
    <name type="scientific">Daucus carota subsp. sativus</name>
    <name type="common">Carrot</name>
    <dbReference type="NCBI Taxonomy" id="79200"/>
    <lineage>
        <taxon>Eukaryota</taxon>
        <taxon>Viridiplantae</taxon>
        <taxon>Streptophyta</taxon>
        <taxon>Embryophyta</taxon>
        <taxon>Tracheophyta</taxon>
        <taxon>Spermatophyta</taxon>
        <taxon>Magnoliopsida</taxon>
        <taxon>eudicotyledons</taxon>
        <taxon>Gunneridae</taxon>
        <taxon>Pentapetalae</taxon>
        <taxon>asterids</taxon>
        <taxon>campanulids</taxon>
        <taxon>Apiales</taxon>
        <taxon>Apiaceae</taxon>
        <taxon>Apioideae</taxon>
        <taxon>Scandiceae</taxon>
        <taxon>Daucinae</taxon>
        <taxon>Daucus</taxon>
        <taxon>Daucus sect. Daucus</taxon>
    </lineage>
</organism>
<dbReference type="Gramene" id="KZN04276">
    <property type="protein sequence ID" value="KZN04276"/>
    <property type="gene ID" value="DCAR_005082"/>
</dbReference>
<evidence type="ECO:0000256" key="1">
    <source>
        <dbReference type="SAM" id="MobiDB-lite"/>
    </source>
</evidence>
<comment type="caution">
    <text evidence="2">The sequence shown here is derived from an EMBL/GenBank/DDBJ whole genome shotgun (WGS) entry which is preliminary data.</text>
</comment>
<reference evidence="2" key="1">
    <citation type="journal article" date="2016" name="Nat. Genet.">
        <title>A high-quality carrot genome assembly provides new insights into carotenoid accumulation and asterid genome evolution.</title>
        <authorList>
            <person name="Iorizzo M."/>
            <person name="Ellison S."/>
            <person name="Senalik D."/>
            <person name="Zeng P."/>
            <person name="Satapoomin P."/>
            <person name="Huang J."/>
            <person name="Bowman M."/>
            <person name="Iovene M."/>
            <person name="Sanseverino W."/>
            <person name="Cavagnaro P."/>
            <person name="Yildiz M."/>
            <person name="Macko-Podgorni A."/>
            <person name="Moranska E."/>
            <person name="Grzebelus E."/>
            <person name="Grzebelus D."/>
            <person name="Ashrafi H."/>
            <person name="Zheng Z."/>
            <person name="Cheng S."/>
            <person name="Spooner D."/>
            <person name="Van Deynze A."/>
            <person name="Simon P."/>
        </authorList>
    </citation>
    <scope>NUCLEOTIDE SEQUENCE [LARGE SCALE GENOMIC DNA]</scope>
    <source>
        <tissue evidence="2">Leaf</tissue>
    </source>
</reference>
<gene>
    <name evidence="2" type="ORF">DCAR_005082</name>
</gene>
<accession>A0A166CSI6</accession>
<name>A0A166CSI6_DAUCS</name>
<sequence>MEEKLAINCEYLKGYAKYIRPTVLMDALKGDDKAMSLALGQVHHHTLPNREGTDIPKDNLNFKQSFKKILMQPQIPAHSEGNLVSATKSRCHIHYNSLQRGRDLNRRNDTPSNQIHESKISRWRKS</sequence>
<dbReference type="EMBL" id="LNRQ01000002">
    <property type="protein sequence ID" value="KZN04276.1"/>
    <property type="molecule type" value="Genomic_DNA"/>
</dbReference>
<dbReference type="AlphaFoldDB" id="A0A166CSI6"/>
<proteinExistence type="predicted"/>
<evidence type="ECO:0000313" key="2">
    <source>
        <dbReference type="EMBL" id="KZN04276.1"/>
    </source>
</evidence>